<dbReference type="Gene3D" id="3.90.550.10">
    <property type="entry name" value="Spore Coat Polysaccharide Biosynthesis Protein SpsA, Chain A"/>
    <property type="match status" value="1"/>
</dbReference>
<proteinExistence type="predicted"/>
<reference evidence="2 3" key="1">
    <citation type="submission" date="2019-01" db="EMBL/GenBank/DDBJ databases">
        <title>Sinorhodobacter populi sp. nov. isolated from the symptomatic bark tissue of Populus euramericana canker.</title>
        <authorList>
            <person name="Xu G."/>
        </authorList>
    </citation>
    <scope>NUCLEOTIDE SEQUENCE [LARGE SCALE GENOMIC DNA]</scope>
    <source>
        <strain evidence="2 3">SK2B-1</strain>
    </source>
</reference>
<gene>
    <name evidence="2" type="ORF">D2T30_01065</name>
</gene>
<dbReference type="AlphaFoldDB" id="A0A443JVJ9"/>
<dbReference type="Pfam" id="PF00535">
    <property type="entry name" value="Glycos_transf_2"/>
    <property type="match status" value="1"/>
</dbReference>
<evidence type="ECO:0000259" key="1">
    <source>
        <dbReference type="Pfam" id="PF00535"/>
    </source>
</evidence>
<dbReference type="GO" id="GO:0016740">
    <property type="term" value="F:transferase activity"/>
    <property type="evidence" value="ECO:0007669"/>
    <property type="project" value="UniProtKB-KW"/>
</dbReference>
<dbReference type="InterPro" id="IPR001173">
    <property type="entry name" value="Glyco_trans_2-like"/>
</dbReference>
<dbReference type="InterPro" id="IPR029044">
    <property type="entry name" value="Nucleotide-diphossugar_trans"/>
</dbReference>
<evidence type="ECO:0000313" key="2">
    <source>
        <dbReference type="EMBL" id="RWR24528.1"/>
    </source>
</evidence>
<name>A0A443JVJ9_9RHOB</name>
<dbReference type="CDD" id="cd00761">
    <property type="entry name" value="Glyco_tranf_GTA_type"/>
    <property type="match status" value="1"/>
</dbReference>
<dbReference type="SUPFAM" id="SSF53448">
    <property type="entry name" value="Nucleotide-diphospho-sugar transferases"/>
    <property type="match status" value="1"/>
</dbReference>
<dbReference type="Proteomes" id="UP000284476">
    <property type="component" value="Unassembled WGS sequence"/>
</dbReference>
<dbReference type="PANTHER" id="PTHR43685">
    <property type="entry name" value="GLYCOSYLTRANSFERASE"/>
    <property type="match status" value="1"/>
</dbReference>
<evidence type="ECO:0000313" key="3">
    <source>
        <dbReference type="Proteomes" id="UP000284476"/>
    </source>
</evidence>
<dbReference type="PANTHER" id="PTHR43685:SF2">
    <property type="entry name" value="GLYCOSYLTRANSFERASE 2-LIKE DOMAIN-CONTAINING PROTEIN"/>
    <property type="match status" value="1"/>
</dbReference>
<reference evidence="2 3" key="2">
    <citation type="submission" date="2019-01" db="EMBL/GenBank/DDBJ databases">
        <authorList>
            <person name="Li Y."/>
        </authorList>
    </citation>
    <scope>NUCLEOTIDE SEQUENCE [LARGE SCALE GENOMIC DNA]</scope>
    <source>
        <strain evidence="2 3">SK2B-1</strain>
    </source>
</reference>
<comment type="caution">
    <text evidence="2">The sequence shown here is derived from an EMBL/GenBank/DDBJ whole genome shotgun (WGS) entry which is preliminary data.</text>
</comment>
<feature type="domain" description="Glycosyltransferase 2-like" evidence="1">
    <location>
        <begin position="7"/>
        <end position="111"/>
    </location>
</feature>
<dbReference type="EMBL" id="SAUZ01000001">
    <property type="protein sequence ID" value="RWR24528.1"/>
    <property type="molecule type" value="Genomic_DNA"/>
</dbReference>
<dbReference type="RefSeq" id="WP_128207283.1">
    <property type="nucleotide sequence ID" value="NZ_JBHRSO010000057.1"/>
</dbReference>
<dbReference type="InterPro" id="IPR050834">
    <property type="entry name" value="Glycosyltransf_2"/>
</dbReference>
<sequence>MVFPAAVVIPTWNRAHLIAKAVEAALAQSHPDRVIVVVDDGSTDGTRAALSPYLAHPDVVLVELAQNAGTAQAKNVGILLAAGRAVTFHDSDDLPHRDKVLRQALVMARGDVGADPCLNWALAGQTPGGTLRIGAVLHHHALVLPDGRRVEITRELSLIDDMFPNLQMGSEVPGDWTHVNSGLFHPDLFARLGGFIDGIEEDREFRNRVILSGEIVWMIRDVLMTKIETPDSLSQSRATGYDSDRRRRDREEVWSRIDHWLRTRQVQPVEIDLGDLGISRISNAGRVGLSDALATARSRETVRRAIARGMDNG</sequence>
<accession>A0A443JVJ9</accession>
<protein>
    <submittedName>
        <fullName evidence="2">Glycosyltransferase</fullName>
    </submittedName>
</protein>
<keyword evidence="2" id="KW-0808">Transferase</keyword>
<organism evidence="2 3">
    <name type="scientific">Paenirhodobacter populi</name>
    <dbReference type="NCBI Taxonomy" id="2306993"/>
    <lineage>
        <taxon>Bacteria</taxon>
        <taxon>Pseudomonadati</taxon>
        <taxon>Pseudomonadota</taxon>
        <taxon>Alphaproteobacteria</taxon>
        <taxon>Rhodobacterales</taxon>
        <taxon>Rhodobacter group</taxon>
        <taxon>Paenirhodobacter</taxon>
    </lineage>
</organism>